<evidence type="ECO:0000313" key="1">
    <source>
        <dbReference type="EnsemblPlants" id="AVESA.00010b.r2.1CG0117700.1.CDS"/>
    </source>
</evidence>
<accession>A0ACD5TSH3</accession>
<dbReference type="Proteomes" id="UP001732700">
    <property type="component" value="Chromosome 1C"/>
</dbReference>
<reference evidence="1" key="2">
    <citation type="submission" date="2025-09" db="UniProtKB">
        <authorList>
            <consortium name="EnsemblPlants"/>
        </authorList>
    </citation>
    <scope>IDENTIFICATION</scope>
</reference>
<proteinExistence type="predicted"/>
<evidence type="ECO:0000313" key="2">
    <source>
        <dbReference type="Proteomes" id="UP001732700"/>
    </source>
</evidence>
<reference evidence="1" key="1">
    <citation type="submission" date="2021-05" db="EMBL/GenBank/DDBJ databases">
        <authorList>
            <person name="Scholz U."/>
            <person name="Mascher M."/>
            <person name="Fiebig A."/>
        </authorList>
    </citation>
    <scope>NUCLEOTIDE SEQUENCE [LARGE SCALE GENOMIC DNA]</scope>
</reference>
<protein>
    <submittedName>
        <fullName evidence="1">Uncharacterized protein</fullName>
    </submittedName>
</protein>
<name>A0ACD5TSH3_AVESA</name>
<sequence length="518" mass="57157">MSGGRLKRNSTSLARCCLICSPEKKKKGDEMLTQWREGSGAGTDRTNGSLLPQRGSHDMRWTSASIISPIRCLVPFINSSTGMPPKPAPCGYSSRNRKRKNVGDTDNDPNRSAQSMEKQNIDYWYRCSTKPLPLIMKRIIGNDKQKGYVREIGFESLLSMANFEMNKALTLWLVDKFNCDTEALEFEGGISIPVRPLVKSVLGIPSGPIQVVEGLIADKDLFAQYSRNGNGRAKNAKEVADEMCSMTDKEPFCVAFMMAMLGIYLAPNTFIEVNRALLGAVKQVDQLKDMDWCNFVATYLFKGIKEFKDSETCYVKGCVHILSVIFIVFVKYAAFEVPVGFPRLGVVTTKHIKWVVSHPFARLMVRHPEESIYAAVLDNLPTDHILEDGNCLDSKTNIDDLADTSAATDTDLNIYKHPVSAELGTATTSPNTTNLAIVEHVELGARSAEPSSFAEHIIFPRTGEQLQSSKSSSIALDQNNNKHSVSAELSHPNTLSTAVVNHVEPDTSGRSAGMSFSW</sequence>
<organism evidence="1 2">
    <name type="scientific">Avena sativa</name>
    <name type="common">Oat</name>
    <dbReference type="NCBI Taxonomy" id="4498"/>
    <lineage>
        <taxon>Eukaryota</taxon>
        <taxon>Viridiplantae</taxon>
        <taxon>Streptophyta</taxon>
        <taxon>Embryophyta</taxon>
        <taxon>Tracheophyta</taxon>
        <taxon>Spermatophyta</taxon>
        <taxon>Magnoliopsida</taxon>
        <taxon>Liliopsida</taxon>
        <taxon>Poales</taxon>
        <taxon>Poaceae</taxon>
        <taxon>BOP clade</taxon>
        <taxon>Pooideae</taxon>
        <taxon>Poodae</taxon>
        <taxon>Poeae</taxon>
        <taxon>Poeae Chloroplast Group 1 (Aveneae type)</taxon>
        <taxon>Aveninae</taxon>
        <taxon>Avena</taxon>
    </lineage>
</organism>
<keyword evidence="2" id="KW-1185">Reference proteome</keyword>
<dbReference type="EnsemblPlants" id="AVESA.00010b.r2.1CG0117700.1">
    <property type="protein sequence ID" value="AVESA.00010b.r2.1CG0117700.1.CDS"/>
    <property type="gene ID" value="AVESA.00010b.r2.1CG0117700"/>
</dbReference>